<organism evidence="1 2">
    <name type="scientific">Ectopseudomonas guguanensis</name>
    <dbReference type="NCBI Taxonomy" id="1198456"/>
    <lineage>
        <taxon>Bacteria</taxon>
        <taxon>Pseudomonadati</taxon>
        <taxon>Pseudomonadota</taxon>
        <taxon>Gammaproteobacteria</taxon>
        <taxon>Pseudomonadales</taxon>
        <taxon>Pseudomonadaceae</taxon>
        <taxon>Ectopseudomonas</taxon>
    </lineage>
</organism>
<sequence>MQVIYHSPLAMLTGTLNPRQLVVGGAQGMRYIIRGTSITEHGSNDGPLLSDSLPAVEVERTVLTPEDQ</sequence>
<gene>
    <name evidence="1" type="ORF">SAMN05216213_102239</name>
</gene>
<dbReference type="AlphaFoldDB" id="A0A1H0N3S5"/>
<proteinExistence type="predicted"/>
<reference evidence="2" key="1">
    <citation type="submission" date="2016-10" db="EMBL/GenBank/DDBJ databases">
        <authorList>
            <person name="Varghese N."/>
            <person name="Submissions S."/>
        </authorList>
    </citation>
    <scope>NUCLEOTIDE SEQUENCE [LARGE SCALE GENOMIC DNA]</scope>
    <source>
        <strain evidence="2">JCM 18416</strain>
    </source>
</reference>
<evidence type="ECO:0000313" key="1">
    <source>
        <dbReference type="EMBL" id="SDO87271.1"/>
    </source>
</evidence>
<evidence type="ECO:0000313" key="2">
    <source>
        <dbReference type="Proteomes" id="UP000199460"/>
    </source>
</evidence>
<keyword evidence="2" id="KW-1185">Reference proteome</keyword>
<dbReference type="Proteomes" id="UP000199460">
    <property type="component" value="Unassembled WGS sequence"/>
</dbReference>
<dbReference type="EMBL" id="FNJJ01000002">
    <property type="protein sequence ID" value="SDO87271.1"/>
    <property type="molecule type" value="Genomic_DNA"/>
</dbReference>
<protein>
    <submittedName>
        <fullName evidence="1">Uncharacterized protein</fullName>
    </submittedName>
</protein>
<name>A0A1H0N3S5_9GAMM</name>
<accession>A0A1H0N3S5</accession>